<dbReference type="GeneID" id="111302148"/>
<evidence type="ECO:0000313" key="1">
    <source>
        <dbReference type="Proteomes" id="UP000515121"/>
    </source>
</evidence>
<keyword evidence="1" id="KW-1185">Reference proteome</keyword>
<sequence>MIYWDGFVCFFFFFSSIDFTRWIIFCFKGLGFYPFICTCMGRSLQDPSVSVCRCGIIMIHKLGKGFLGGQVVAYHNHLLYLKVSFHINGNLDDAASANILATLTVPFQIKEDYSQFDQGD</sequence>
<dbReference type="KEGG" id="dzi:111302148"/>
<evidence type="ECO:0000313" key="2">
    <source>
        <dbReference type="RefSeq" id="XP_022753822.1"/>
    </source>
</evidence>
<dbReference type="RefSeq" id="XP_022753822.1">
    <property type="nucleotide sequence ID" value="XM_022898087.1"/>
</dbReference>
<name>A0A6P5ZMQ5_DURZI</name>
<organism evidence="1 2">
    <name type="scientific">Durio zibethinus</name>
    <name type="common">Durian</name>
    <dbReference type="NCBI Taxonomy" id="66656"/>
    <lineage>
        <taxon>Eukaryota</taxon>
        <taxon>Viridiplantae</taxon>
        <taxon>Streptophyta</taxon>
        <taxon>Embryophyta</taxon>
        <taxon>Tracheophyta</taxon>
        <taxon>Spermatophyta</taxon>
        <taxon>Magnoliopsida</taxon>
        <taxon>eudicotyledons</taxon>
        <taxon>Gunneridae</taxon>
        <taxon>Pentapetalae</taxon>
        <taxon>rosids</taxon>
        <taxon>malvids</taxon>
        <taxon>Malvales</taxon>
        <taxon>Malvaceae</taxon>
        <taxon>Helicteroideae</taxon>
        <taxon>Durio</taxon>
    </lineage>
</organism>
<dbReference type="AlphaFoldDB" id="A0A6P5ZMQ5"/>
<reference evidence="2" key="1">
    <citation type="submission" date="2025-08" db="UniProtKB">
        <authorList>
            <consortium name="RefSeq"/>
        </authorList>
    </citation>
    <scope>IDENTIFICATION</scope>
    <source>
        <tissue evidence="2">Fruit stalk</tissue>
    </source>
</reference>
<accession>A0A6P5ZMQ5</accession>
<protein>
    <submittedName>
        <fullName evidence="2">Uncharacterized protein LOC111302148</fullName>
    </submittedName>
</protein>
<proteinExistence type="predicted"/>
<dbReference type="OrthoDB" id="997400at2759"/>
<gene>
    <name evidence="2" type="primary">LOC111302148</name>
</gene>
<dbReference type="Proteomes" id="UP000515121">
    <property type="component" value="Unplaced"/>
</dbReference>